<evidence type="ECO:0000259" key="16">
    <source>
        <dbReference type="Pfam" id="PF01433"/>
    </source>
</evidence>
<dbReference type="SUPFAM" id="SSF55486">
    <property type="entry name" value="Metalloproteases ('zincins'), catalytic domain"/>
    <property type="match status" value="1"/>
</dbReference>
<dbReference type="Gene3D" id="1.50.40.10">
    <property type="entry name" value="Mitochondrial carrier domain"/>
    <property type="match status" value="1"/>
</dbReference>
<dbReference type="PRINTS" id="PR00756">
    <property type="entry name" value="ALADIPTASE"/>
</dbReference>
<feature type="binding site" evidence="13">
    <location>
        <position position="395"/>
    </location>
    <ligand>
        <name>Zn(2+)</name>
        <dbReference type="ChEBI" id="CHEBI:29105"/>
        <note>catalytic</note>
    </ligand>
</feature>
<dbReference type="Pfam" id="PF00153">
    <property type="entry name" value="Mito_carr"/>
    <property type="match status" value="2"/>
</dbReference>
<evidence type="ECO:0000313" key="20">
    <source>
        <dbReference type="Proteomes" id="UP000306954"/>
    </source>
</evidence>
<proteinExistence type="inferred from homology"/>
<evidence type="ECO:0000256" key="8">
    <source>
        <dbReference type="ARBA" id="ARBA00022833"/>
    </source>
</evidence>
<dbReference type="InterPro" id="IPR045357">
    <property type="entry name" value="Aminopeptidase_N-like_N"/>
</dbReference>
<keyword evidence="7" id="KW-0378">Hydrolase</keyword>
<dbReference type="EMBL" id="SPOF01000070">
    <property type="protein sequence ID" value="TIB07984.1"/>
    <property type="molecule type" value="Genomic_DNA"/>
</dbReference>
<evidence type="ECO:0008006" key="21">
    <source>
        <dbReference type="Google" id="ProtNLM"/>
    </source>
</evidence>
<feature type="binding site" evidence="13">
    <location>
        <position position="376"/>
    </location>
    <ligand>
        <name>Zn(2+)</name>
        <dbReference type="ChEBI" id="CHEBI:29105"/>
        <note>catalytic</note>
    </ligand>
</feature>
<evidence type="ECO:0000256" key="3">
    <source>
        <dbReference type="ARBA" id="ARBA00022438"/>
    </source>
</evidence>
<dbReference type="Gene3D" id="2.60.40.1730">
    <property type="entry name" value="tricorn interacting facor f3 domain"/>
    <property type="match status" value="1"/>
</dbReference>
<dbReference type="InterPro" id="IPR042097">
    <property type="entry name" value="Aminopeptidase_N-like_N_sf"/>
</dbReference>
<evidence type="ECO:0000256" key="14">
    <source>
        <dbReference type="PIRSR" id="PIRSR634016-4"/>
    </source>
</evidence>
<dbReference type="GO" id="GO:0005737">
    <property type="term" value="C:cytoplasm"/>
    <property type="evidence" value="ECO:0007669"/>
    <property type="project" value="TreeGrafter"/>
</dbReference>
<evidence type="ECO:0000256" key="9">
    <source>
        <dbReference type="ARBA" id="ARBA00022989"/>
    </source>
</evidence>
<comment type="caution">
    <text evidence="19">The sequence shown here is derived from an EMBL/GenBank/DDBJ whole genome shotgun (WGS) entry which is preliminary data.</text>
</comment>
<evidence type="ECO:0000256" key="7">
    <source>
        <dbReference type="ARBA" id="ARBA00022801"/>
    </source>
</evidence>
<dbReference type="AlphaFoldDB" id="A0A4T0HT57"/>
<keyword evidence="5 15" id="KW-0812">Transmembrane</keyword>
<protein>
    <recommendedName>
        <fullName evidence="21">Aminopeptidase</fullName>
    </recommendedName>
</protein>
<dbReference type="InterPro" id="IPR027268">
    <property type="entry name" value="Peptidase_M4/M1_CTD_sf"/>
</dbReference>
<dbReference type="Gene3D" id="1.10.390.10">
    <property type="entry name" value="Neutral Protease Domain 2"/>
    <property type="match status" value="1"/>
</dbReference>
<gene>
    <name evidence="19" type="ORF">E3P90_03843</name>
</gene>
<dbReference type="InterPro" id="IPR050344">
    <property type="entry name" value="Peptidase_M1_aminopeptidases"/>
</dbReference>
<dbReference type="Pfam" id="PF11838">
    <property type="entry name" value="ERAP1_C"/>
    <property type="match status" value="1"/>
</dbReference>
<dbReference type="InterPro" id="IPR018108">
    <property type="entry name" value="MCP_transmembrane"/>
</dbReference>
<keyword evidence="4" id="KW-0645">Protease</keyword>
<evidence type="ECO:0000256" key="12">
    <source>
        <dbReference type="PIRSR" id="PIRSR634016-1"/>
    </source>
</evidence>
<keyword evidence="10" id="KW-0482">Metalloprotease</keyword>
<evidence type="ECO:0000256" key="2">
    <source>
        <dbReference type="ARBA" id="ARBA00010136"/>
    </source>
</evidence>
<comment type="subcellular location">
    <subcellularLocation>
        <location evidence="1">Membrane</location>
        <topology evidence="1">Multi-pass membrane protein</topology>
    </subcellularLocation>
</comment>
<reference evidence="19 20" key="1">
    <citation type="submission" date="2019-03" db="EMBL/GenBank/DDBJ databases">
        <title>Sequencing 23 genomes of Wallemia ichthyophaga.</title>
        <authorList>
            <person name="Gostincar C."/>
        </authorList>
    </citation>
    <scope>NUCLEOTIDE SEQUENCE [LARGE SCALE GENOMIC DNA]</scope>
    <source>
        <strain evidence="19 20">EXF-8621</strain>
    </source>
</reference>
<dbReference type="Pfam" id="PF17900">
    <property type="entry name" value="Peptidase_M1_N"/>
    <property type="match status" value="1"/>
</dbReference>
<dbReference type="GO" id="GO:0006508">
    <property type="term" value="P:proteolysis"/>
    <property type="evidence" value="ECO:0007669"/>
    <property type="project" value="UniProtKB-KW"/>
</dbReference>
<feature type="domain" description="Aminopeptidase N-like N-terminal" evidence="18">
    <location>
        <begin position="58"/>
        <end position="260"/>
    </location>
</feature>
<dbReference type="Proteomes" id="UP000306954">
    <property type="component" value="Unassembled WGS sequence"/>
</dbReference>
<evidence type="ECO:0000256" key="4">
    <source>
        <dbReference type="ARBA" id="ARBA00022670"/>
    </source>
</evidence>
<feature type="domain" description="Peptidase M1 membrane alanine aminopeptidase" evidence="16">
    <location>
        <begin position="302"/>
        <end position="518"/>
    </location>
</feature>
<dbReference type="PROSITE" id="PS50920">
    <property type="entry name" value="SOLCAR"/>
    <property type="match status" value="2"/>
</dbReference>
<dbReference type="InterPro" id="IPR034016">
    <property type="entry name" value="M1_APN-typ"/>
</dbReference>
<evidence type="ECO:0000256" key="6">
    <source>
        <dbReference type="ARBA" id="ARBA00022723"/>
    </source>
</evidence>
<feature type="domain" description="ERAP1-like C-terminal" evidence="17">
    <location>
        <begin position="593"/>
        <end position="912"/>
    </location>
</feature>
<organism evidence="19 20">
    <name type="scientific">Wallemia ichthyophaga</name>
    <dbReference type="NCBI Taxonomy" id="245174"/>
    <lineage>
        <taxon>Eukaryota</taxon>
        <taxon>Fungi</taxon>
        <taxon>Dikarya</taxon>
        <taxon>Basidiomycota</taxon>
        <taxon>Wallemiomycotina</taxon>
        <taxon>Wallemiomycetes</taxon>
        <taxon>Wallemiales</taxon>
        <taxon>Wallemiaceae</taxon>
        <taxon>Wallemia</taxon>
    </lineage>
</organism>
<feature type="repeat" description="Solcar" evidence="15">
    <location>
        <begin position="1038"/>
        <end position="1130"/>
    </location>
</feature>
<feature type="binding site" evidence="13">
    <location>
        <position position="372"/>
    </location>
    <ligand>
        <name>Zn(2+)</name>
        <dbReference type="ChEBI" id="CHEBI:29105"/>
        <note>catalytic</note>
    </ligand>
</feature>
<keyword evidence="8 13" id="KW-0862">Zinc</keyword>
<dbReference type="SUPFAM" id="SSF103506">
    <property type="entry name" value="Mitochondrial carrier"/>
    <property type="match status" value="1"/>
</dbReference>
<accession>A0A4T0HT57</accession>
<feature type="repeat" description="Solcar" evidence="15">
    <location>
        <begin position="1140"/>
        <end position="1235"/>
    </location>
</feature>
<keyword evidence="9" id="KW-1133">Transmembrane helix</keyword>
<name>A0A4T0HT57_WALIC</name>
<keyword evidence="6 13" id="KW-0479">Metal-binding</keyword>
<comment type="similarity">
    <text evidence="2">Belongs to the peptidase M1 family.</text>
</comment>
<dbReference type="FunFam" id="1.10.390.10:FF:000006">
    <property type="entry name" value="Puromycin-sensitive aminopeptidase"/>
    <property type="match status" value="1"/>
</dbReference>
<dbReference type="InterPro" id="IPR014782">
    <property type="entry name" value="Peptidase_M1_dom"/>
</dbReference>
<dbReference type="CDD" id="cd09601">
    <property type="entry name" value="M1_APN-Q_like"/>
    <property type="match status" value="1"/>
</dbReference>
<dbReference type="Gene3D" id="2.60.40.1910">
    <property type="match status" value="1"/>
</dbReference>
<dbReference type="GO" id="GO:0016020">
    <property type="term" value="C:membrane"/>
    <property type="evidence" value="ECO:0007669"/>
    <property type="project" value="UniProtKB-SubCell"/>
</dbReference>
<evidence type="ECO:0000259" key="18">
    <source>
        <dbReference type="Pfam" id="PF17900"/>
    </source>
</evidence>
<evidence type="ECO:0000256" key="13">
    <source>
        <dbReference type="PIRSR" id="PIRSR634016-3"/>
    </source>
</evidence>
<evidence type="ECO:0000256" key="5">
    <source>
        <dbReference type="ARBA" id="ARBA00022692"/>
    </source>
</evidence>
<feature type="active site" description="Proton acceptor" evidence="12">
    <location>
        <position position="373"/>
    </location>
</feature>
<comment type="cofactor">
    <cofactor evidence="13">
        <name>Zn(2+)</name>
        <dbReference type="ChEBI" id="CHEBI:29105"/>
    </cofactor>
    <text evidence="13">Binds 1 zinc ion per subunit.</text>
</comment>
<evidence type="ECO:0000259" key="17">
    <source>
        <dbReference type="Pfam" id="PF11838"/>
    </source>
</evidence>
<dbReference type="SUPFAM" id="SSF63737">
    <property type="entry name" value="Leukotriene A4 hydrolase N-terminal domain"/>
    <property type="match status" value="1"/>
</dbReference>
<dbReference type="GO" id="GO:0070006">
    <property type="term" value="F:metalloaminopeptidase activity"/>
    <property type="evidence" value="ECO:0007669"/>
    <property type="project" value="TreeGrafter"/>
</dbReference>
<dbReference type="PANTHER" id="PTHR11533">
    <property type="entry name" value="PROTEASE M1 ZINC METALLOPROTEASE"/>
    <property type="match status" value="1"/>
</dbReference>
<evidence type="ECO:0000256" key="11">
    <source>
        <dbReference type="ARBA" id="ARBA00023136"/>
    </source>
</evidence>
<keyword evidence="3" id="KW-0031">Aminopeptidase</keyword>
<dbReference type="InterPro" id="IPR023395">
    <property type="entry name" value="MCP_dom_sf"/>
</dbReference>
<sequence length="1250" mass="139872">MLPLRRALGNHFRLKLKSNFNRRQLHFCCSHVKHHQHLLNASSTKTIMSEFRLPKSLKPINYDLKLKSDLVDCNYEGLVDIQFQVKQSTDLISLHSHKNIKIHYINLYTNSIKQSQSITPDHSFDEKLERLNLSLPFNLNQGDDVTLSISFNSTLDDSMMGYYRSSYKQDDKDIYYALTQHEPTAARKSFPCLDEPILKATYDISIIHRKDTVALSNMPPIHSSPATSDTFNYSKHSGSTNPDEWVVTKFEKTPLISSYLVAWANGHFKHLESSYKSPISGKVRPLRIYATPDLINQAKLGLDAKSQVLPLYEKIFDIEYPLPKLDTLVANDFDAGAMENWGLITGRTSVYLYDDKLSGLDAEKRVVGVQSHEVSHQWFGNVVTMADWHGLWLNEAFATLVGEIIVIDRIRPEWKVYSEFITQHLHRALDLDALKSSHPIQVPVKDPATINQIFDAISYSKGGSVLRMLSNMVGEETFLKGVSIYLKKHLYGNAETQDLWNGIAEAAGIDVQAIMDPWTLKQGFPVLTVNESQNGIQVRQDRFLSTGKPTAEENETEWHVPLFIRQGDHIDKSVALNKRQAEFALSDVSSSNWKLNAETAGVYRVLYSPERLAKLGIEASKSDSSFSLNDRIGLVNDAFVLAKAGNGPTSGALGFISQLKNEKEYLVWSSMATSLANLSSVWCEESLSVREKIDALRRKLFSPLVKQVGFDNKEGDSPDVLQLRELSIASAAAANDKAVVQEIKRRFQPLLEKDDDSLIPNDLLRVIYAQAVKHGGEAEWSKCLEIVKNPNPPTPMHKIAAMLALGSTKHEELIEKTFDFIEHGFKNQDLMYPYVALRNNPISRRKLWEYTKANLNKLEKRLEGNFSLGRLISFSFDGLAQPNDVNEVEEFFKHRDTSKYSSSLNQGLDAVKMSVVCISLDSVMGLGDKQVGCKGLMEGNTRATKLLDDKYKQVKEFDESEGWEELEEDMAIIDASSALKDSAIDSDDFQLIVSEVCKGDWELLMFIKQVALNGCRLGFYEPVRRQLNSLTGIPADKNVTTTSVGAGIVSGMMGAASGNPFYLIKARMQAYSPSLPVGTQHHYRHGYDALKSVIRVEGISGLIRGMDAAILRTCMGSSVQLPTYIAAKTYFSSNGIFEPTSLANFIFSSSISGACVCLMMQPPDVALTRMYNQPTQKMENGKSVGQFYKNPIDCLYKTVKAEGVTGLYKGTSAQFLRIAPHTVCCLVFNDLVCGWYSGFKKSYVSTSTSS</sequence>
<keyword evidence="11 15" id="KW-0472">Membrane</keyword>
<evidence type="ECO:0000256" key="15">
    <source>
        <dbReference type="PROSITE-ProRule" id="PRU00282"/>
    </source>
</evidence>
<dbReference type="GO" id="GO:0042277">
    <property type="term" value="F:peptide binding"/>
    <property type="evidence" value="ECO:0007669"/>
    <property type="project" value="TreeGrafter"/>
</dbReference>
<dbReference type="Gene3D" id="1.25.50.20">
    <property type="match status" value="1"/>
</dbReference>
<dbReference type="InterPro" id="IPR001930">
    <property type="entry name" value="Peptidase_M1"/>
</dbReference>
<dbReference type="GO" id="GO:0008270">
    <property type="term" value="F:zinc ion binding"/>
    <property type="evidence" value="ECO:0007669"/>
    <property type="project" value="InterPro"/>
</dbReference>
<dbReference type="Pfam" id="PF01433">
    <property type="entry name" value="Peptidase_M1"/>
    <property type="match status" value="1"/>
</dbReference>
<feature type="site" description="Transition state stabilizer" evidence="14">
    <location>
        <position position="459"/>
    </location>
</feature>
<evidence type="ECO:0000313" key="19">
    <source>
        <dbReference type="EMBL" id="TIB07984.1"/>
    </source>
</evidence>
<dbReference type="GO" id="GO:0043171">
    <property type="term" value="P:peptide catabolic process"/>
    <property type="evidence" value="ECO:0007669"/>
    <property type="project" value="TreeGrafter"/>
</dbReference>
<dbReference type="GO" id="GO:0005615">
    <property type="term" value="C:extracellular space"/>
    <property type="evidence" value="ECO:0007669"/>
    <property type="project" value="TreeGrafter"/>
</dbReference>
<evidence type="ECO:0000256" key="1">
    <source>
        <dbReference type="ARBA" id="ARBA00004141"/>
    </source>
</evidence>
<evidence type="ECO:0000256" key="10">
    <source>
        <dbReference type="ARBA" id="ARBA00023049"/>
    </source>
</evidence>
<dbReference type="PANTHER" id="PTHR11533:SF174">
    <property type="entry name" value="PUROMYCIN-SENSITIVE AMINOPEPTIDASE-RELATED"/>
    <property type="match status" value="1"/>
</dbReference>
<dbReference type="InterPro" id="IPR024571">
    <property type="entry name" value="ERAP1-like_C_dom"/>
</dbReference>